<feature type="compositionally biased region" description="Polar residues" evidence="1">
    <location>
        <begin position="38"/>
        <end position="48"/>
    </location>
</feature>
<keyword evidence="2" id="KW-1133">Transmembrane helix</keyword>
<dbReference type="EMBL" id="JRPK02000022">
    <property type="protein sequence ID" value="TLD97179.1"/>
    <property type="molecule type" value="Genomic_DNA"/>
</dbReference>
<dbReference type="RefSeq" id="WP_138120835.1">
    <property type="nucleotide sequence ID" value="NZ_FZNF01000081.1"/>
</dbReference>
<keyword evidence="2" id="KW-0812">Transmembrane</keyword>
<feature type="transmembrane region" description="Helical" evidence="2">
    <location>
        <begin position="140"/>
        <end position="161"/>
    </location>
</feature>
<feature type="transmembrane region" description="Helical" evidence="2">
    <location>
        <begin position="181"/>
        <end position="201"/>
    </location>
</feature>
<dbReference type="AlphaFoldDB" id="A0A4U8TBB3"/>
<protein>
    <submittedName>
        <fullName evidence="3">Uncharacterized protein</fullName>
    </submittedName>
</protein>
<feature type="compositionally biased region" description="Basic and acidic residues" evidence="1">
    <location>
        <begin position="13"/>
        <end position="23"/>
    </location>
</feature>
<feature type="region of interest" description="Disordered" evidence="1">
    <location>
        <begin position="38"/>
        <end position="79"/>
    </location>
</feature>
<dbReference type="Proteomes" id="UP000029861">
    <property type="component" value="Unassembled WGS sequence"/>
</dbReference>
<evidence type="ECO:0000256" key="2">
    <source>
        <dbReference type="SAM" id="Phobius"/>
    </source>
</evidence>
<comment type="caution">
    <text evidence="3">The sequence shown here is derived from an EMBL/GenBank/DDBJ whole genome shotgun (WGS) entry which is preliminary data.</text>
</comment>
<dbReference type="STRING" id="50960.LS81_08355"/>
<feature type="compositionally biased region" description="Basic and acidic residues" evidence="1">
    <location>
        <begin position="49"/>
        <end position="59"/>
    </location>
</feature>
<evidence type="ECO:0000256" key="1">
    <source>
        <dbReference type="SAM" id="MobiDB-lite"/>
    </source>
</evidence>
<feature type="compositionally biased region" description="Basic and acidic residues" evidence="1">
    <location>
        <begin position="67"/>
        <end position="79"/>
    </location>
</feature>
<evidence type="ECO:0000313" key="4">
    <source>
        <dbReference type="Proteomes" id="UP000029861"/>
    </source>
</evidence>
<keyword evidence="2" id="KW-0472">Membrane</keyword>
<feature type="transmembrane region" description="Helical" evidence="2">
    <location>
        <begin position="106"/>
        <end position="128"/>
    </location>
</feature>
<proteinExistence type="predicted"/>
<accession>A0A4U8TBB3</accession>
<sequence length="299" mass="34967">MAGSVVNYELDDKETQMEHRNNDRETIKLQFNNQKHINPTMLESNNEAKPTESIKRDSIQETSISTESKKPTDTKNKDNIKLDSNGDEIVWQIQYDIPIITNIISWGLRIGWVTLLCYFFSLGLMKYMEQYSKMEWYKQAVIIGLGIVFAILIWNLLIVILQTLNLKTIYATNNNLIIQKYFGKNVVLSLGSFYVVFKTLYRAFETEYAIIRTFDGSTSFIFGIAKNHKNFRAHGIKNIEELERILKPKIEKYLITLEERYFQDFLSFDYQYIHGGSGNIMLLDMENILRLRKETDCGK</sequence>
<organism evidence="3 4">
    <name type="scientific">Helicobacter trogontum</name>
    <dbReference type="NCBI Taxonomy" id="50960"/>
    <lineage>
        <taxon>Bacteria</taxon>
        <taxon>Pseudomonadati</taxon>
        <taxon>Campylobacterota</taxon>
        <taxon>Epsilonproteobacteria</taxon>
        <taxon>Campylobacterales</taxon>
        <taxon>Helicobacteraceae</taxon>
        <taxon>Helicobacter</taxon>
    </lineage>
</organism>
<gene>
    <name evidence="3" type="ORF">LS80_006995</name>
</gene>
<reference evidence="3 4" key="1">
    <citation type="journal article" date="2014" name="Genome Announc.">
        <title>Draft genome sequences of eight enterohepatic helicobacter species isolated from both laboratory and wild rodents.</title>
        <authorList>
            <person name="Sheh A."/>
            <person name="Shen Z."/>
            <person name="Fox J.G."/>
        </authorList>
    </citation>
    <scope>NUCLEOTIDE SEQUENCE [LARGE SCALE GENOMIC DNA]</scope>
    <source>
        <strain evidence="3 4">ATCC 49310</strain>
    </source>
</reference>
<feature type="region of interest" description="Disordered" evidence="1">
    <location>
        <begin position="1"/>
        <end position="23"/>
    </location>
</feature>
<name>A0A4U8TBB3_9HELI</name>
<evidence type="ECO:0000313" key="3">
    <source>
        <dbReference type="EMBL" id="TLD97179.1"/>
    </source>
</evidence>